<dbReference type="RefSeq" id="XP_060329263.1">
    <property type="nucleotide sequence ID" value="XM_060482582.1"/>
</dbReference>
<organism evidence="1 2">
    <name type="scientific">Armillaria tabescens</name>
    <name type="common">Ringless honey mushroom</name>
    <name type="synonym">Agaricus tabescens</name>
    <dbReference type="NCBI Taxonomy" id="1929756"/>
    <lineage>
        <taxon>Eukaryota</taxon>
        <taxon>Fungi</taxon>
        <taxon>Dikarya</taxon>
        <taxon>Basidiomycota</taxon>
        <taxon>Agaricomycotina</taxon>
        <taxon>Agaricomycetes</taxon>
        <taxon>Agaricomycetidae</taxon>
        <taxon>Agaricales</taxon>
        <taxon>Marasmiineae</taxon>
        <taxon>Physalacriaceae</taxon>
        <taxon>Desarmillaria</taxon>
    </lineage>
</organism>
<proteinExistence type="predicted"/>
<accession>A0AA39K7J3</accession>
<comment type="caution">
    <text evidence="1">The sequence shown here is derived from an EMBL/GenBank/DDBJ whole genome shotgun (WGS) entry which is preliminary data.</text>
</comment>
<dbReference type="AlphaFoldDB" id="A0AA39K7J3"/>
<keyword evidence="2" id="KW-1185">Reference proteome</keyword>
<dbReference type="GeneID" id="85366130"/>
<gene>
    <name evidence="1" type="ORF">EV420DRAFT_558611</name>
</gene>
<evidence type="ECO:0000313" key="2">
    <source>
        <dbReference type="Proteomes" id="UP001175211"/>
    </source>
</evidence>
<sequence length="161" mass="18292">MFEQTIPVGSVGYIDPLTRKFVILFNGIDSSSSTDERIKSIPSLLAGGVTKLVCDPNFSSFPDWDREYGEDALSDIGTLLGAWIDLRFIPAKFNTYNKSLCLAVGRAFARELVGTHFDSWYLEHRQTIMEVFEEDHPYIRTRLELVTTTVDSSQYAWLARL</sequence>
<evidence type="ECO:0000313" key="1">
    <source>
        <dbReference type="EMBL" id="KAK0455753.1"/>
    </source>
</evidence>
<dbReference type="EMBL" id="JAUEPS010000024">
    <property type="protein sequence ID" value="KAK0455753.1"/>
    <property type="molecule type" value="Genomic_DNA"/>
</dbReference>
<reference evidence="1" key="1">
    <citation type="submission" date="2023-06" db="EMBL/GenBank/DDBJ databases">
        <authorList>
            <consortium name="Lawrence Berkeley National Laboratory"/>
            <person name="Ahrendt S."/>
            <person name="Sahu N."/>
            <person name="Indic B."/>
            <person name="Wong-Bajracharya J."/>
            <person name="Merenyi Z."/>
            <person name="Ke H.-M."/>
            <person name="Monk M."/>
            <person name="Kocsube S."/>
            <person name="Drula E."/>
            <person name="Lipzen A."/>
            <person name="Balint B."/>
            <person name="Henrissat B."/>
            <person name="Andreopoulos B."/>
            <person name="Martin F.M."/>
            <person name="Harder C.B."/>
            <person name="Rigling D."/>
            <person name="Ford K.L."/>
            <person name="Foster G.D."/>
            <person name="Pangilinan J."/>
            <person name="Papanicolaou A."/>
            <person name="Barry K."/>
            <person name="LaButti K."/>
            <person name="Viragh M."/>
            <person name="Koriabine M."/>
            <person name="Yan M."/>
            <person name="Riley R."/>
            <person name="Champramary S."/>
            <person name="Plett K.L."/>
            <person name="Tsai I.J."/>
            <person name="Slot J."/>
            <person name="Sipos G."/>
            <person name="Plett J."/>
            <person name="Nagy L.G."/>
            <person name="Grigoriev I.V."/>
        </authorList>
    </citation>
    <scope>NUCLEOTIDE SEQUENCE</scope>
    <source>
        <strain evidence="1">CCBAS 213</strain>
    </source>
</reference>
<name>A0AA39K7J3_ARMTA</name>
<protein>
    <submittedName>
        <fullName evidence="1">Uncharacterized protein</fullName>
    </submittedName>
</protein>
<dbReference type="Proteomes" id="UP001175211">
    <property type="component" value="Unassembled WGS sequence"/>
</dbReference>